<reference evidence="5" key="1">
    <citation type="journal article" date="2020" name="Nature">
        <title>Giant virus diversity and host interactions through global metagenomics.</title>
        <authorList>
            <person name="Schulz F."/>
            <person name="Roux S."/>
            <person name="Paez-Espino D."/>
            <person name="Jungbluth S."/>
            <person name="Walsh D.A."/>
            <person name="Denef V.J."/>
            <person name="McMahon K.D."/>
            <person name="Konstantinidis K.T."/>
            <person name="Eloe-Fadrosh E.A."/>
            <person name="Kyrpides N.C."/>
            <person name="Woyke T."/>
        </authorList>
    </citation>
    <scope>NUCLEOTIDE SEQUENCE</scope>
    <source>
        <strain evidence="5">GVMAG-S-1021933-23</strain>
    </source>
</reference>
<dbReference type="InterPro" id="IPR029021">
    <property type="entry name" value="Prot-tyrosine_phosphatase-like"/>
</dbReference>
<feature type="domain" description="Tyrosine-protein phosphatase" evidence="3">
    <location>
        <begin position="8"/>
        <end position="158"/>
    </location>
</feature>
<dbReference type="Pfam" id="PF00782">
    <property type="entry name" value="DSPc"/>
    <property type="match status" value="1"/>
</dbReference>
<dbReference type="Gene3D" id="3.90.190.10">
    <property type="entry name" value="Protein tyrosine phosphatase superfamily"/>
    <property type="match status" value="1"/>
</dbReference>
<dbReference type="InterPro" id="IPR000340">
    <property type="entry name" value="Dual-sp_phosphatase_cat-dom"/>
</dbReference>
<dbReference type="EMBL" id="MN740593">
    <property type="protein sequence ID" value="QHS77661.1"/>
    <property type="molecule type" value="Genomic_DNA"/>
</dbReference>
<accession>A0A6C0ADS6</accession>
<dbReference type="PROSITE" id="PS00383">
    <property type="entry name" value="TYR_PHOSPHATASE_1"/>
    <property type="match status" value="1"/>
</dbReference>
<dbReference type="PANTHER" id="PTHR10159">
    <property type="entry name" value="DUAL SPECIFICITY PROTEIN PHOSPHATASE"/>
    <property type="match status" value="1"/>
</dbReference>
<dbReference type="GO" id="GO:0017017">
    <property type="term" value="F:MAP kinase tyrosine/serine/threonine phosphatase activity"/>
    <property type="evidence" value="ECO:0007669"/>
    <property type="project" value="TreeGrafter"/>
</dbReference>
<evidence type="ECO:0000256" key="2">
    <source>
        <dbReference type="ARBA" id="ARBA00022912"/>
    </source>
</evidence>
<dbReference type="PROSITE" id="PS50056">
    <property type="entry name" value="TYR_PHOSPHATASE_2"/>
    <property type="match status" value="1"/>
</dbReference>
<dbReference type="SUPFAM" id="SSF52799">
    <property type="entry name" value="(Phosphotyrosine protein) phosphatases II"/>
    <property type="match status" value="1"/>
</dbReference>
<proteinExistence type="predicted"/>
<dbReference type="PANTHER" id="PTHR10159:SF519">
    <property type="entry name" value="DUAL SPECIFICITY PROTEIN PHOSPHATASE MPK3"/>
    <property type="match status" value="1"/>
</dbReference>
<evidence type="ECO:0000313" key="5">
    <source>
        <dbReference type="EMBL" id="QHS77661.1"/>
    </source>
</evidence>
<dbReference type="SMART" id="SM00195">
    <property type="entry name" value="DSPc"/>
    <property type="match status" value="1"/>
</dbReference>
<evidence type="ECO:0008006" key="6">
    <source>
        <dbReference type="Google" id="ProtNLM"/>
    </source>
</evidence>
<keyword evidence="2" id="KW-0904">Protein phosphatase</keyword>
<evidence type="ECO:0000259" key="3">
    <source>
        <dbReference type="PROSITE" id="PS50054"/>
    </source>
</evidence>
<sequence>MQETDYNEISEILENRLYLTNYGAVILDSDKVVNLKIDIIVSILDTKPFSEELPLGYENIELVHYDADDQEDVDLTNFFFDFCNLMENNPGKKVLVHCFQGVSRSSSLIIAYFLMLTENLELYPLEYFISEVKIKRNFIKPNKSFLKQLENFRLHLINKN</sequence>
<dbReference type="AlphaFoldDB" id="A0A6C0ADS6"/>
<dbReference type="GO" id="GO:0005737">
    <property type="term" value="C:cytoplasm"/>
    <property type="evidence" value="ECO:0007669"/>
    <property type="project" value="TreeGrafter"/>
</dbReference>
<dbReference type="GO" id="GO:0033550">
    <property type="term" value="F:MAP kinase tyrosine phosphatase activity"/>
    <property type="evidence" value="ECO:0007669"/>
    <property type="project" value="TreeGrafter"/>
</dbReference>
<feature type="domain" description="Tyrosine specific protein phosphatases" evidence="4">
    <location>
        <begin position="80"/>
        <end position="136"/>
    </location>
</feature>
<dbReference type="PROSITE" id="PS50054">
    <property type="entry name" value="TYR_PHOSPHATASE_DUAL"/>
    <property type="match status" value="1"/>
</dbReference>
<evidence type="ECO:0000256" key="1">
    <source>
        <dbReference type="ARBA" id="ARBA00022801"/>
    </source>
</evidence>
<dbReference type="GO" id="GO:0043409">
    <property type="term" value="P:negative regulation of MAPK cascade"/>
    <property type="evidence" value="ECO:0007669"/>
    <property type="project" value="TreeGrafter"/>
</dbReference>
<name>A0A6C0ADS6_9ZZZZ</name>
<keyword evidence="1" id="KW-0378">Hydrolase</keyword>
<dbReference type="GO" id="GO:0008330">
    <property type="term" value="F:protein tyrosine/threonine phosphatase activity"/>
    <property type="evidence" value="ECO:0007669"/>
    <property type="project" value="TreeGrafter"/>
</dbReference>
<dbReference type="InterPro" id="IPR016130">
    <property type="entry name" value="Tyr_Pase_AS"/>
</dbReference>
<dbReference type="InterPro" id="IPR020422">
    <property type="entry name" value="TYR_PHOSPHATASE_DUAL_dom"/>
</dbReference>
<organism evidence="5">
    <name type="scientific">viral metagenome</name>
    <dbReference type="NCBI Taxonomy" id="1070528"/>
    <lineage>
        <taxon>unclassified sequences</taxon>
        <taxon>metagenomes</taxon>
        <taxon>organismal metagenomes</taxon>
    </lineage>
</organism>
<dbReference type="InterPro" id="IPR000387">
    <property type="entry name" value="Tyr_Pase_dom"/>
</dbReference>
<evidence type="ECO:0000259" key="4">
    <source>
        <dbReference type="PROSITE" id="PS50056"/>
    </source>
</evidence>
<dbReference type="CDD" id="cd14498">
    <property type="entry name" value="DSP"/>
    <property type="match status" value="1"/>
</dbReference>
<protein>
    <recommendedName>
        <fullName evidence="6">Tyrosine specific protein phosphatases domain-containing protein</fullName>
    </recommendedName>
</protein>